<feature type="compositionally biased region" description="Polar residues" evidence="1">
    <location>
        <begin position="1"/>
        <end position="24"/>
    </location>
</feature>
<dbReference type="InterPro" id="IPR013216">
    <property type="entry name" value="Methyltransf_11"/>
</dbReference>
<comment type="caution">
    <text evidence="3">The sequence shown here is derived from an EMBL/GenBank/DDBJ whole genome shotgun (WGS) entry which is preliminary data.</text>
</comment>
<dbReference type="PANTHER" id="PTHR45036:SF1">
    <property type="entry name" value="METHYLTRANSFERASE LIKE 7A"/>
    <property type="match status" value="1"/>
</dbReference>
<evidence type="ECO:0000259" key="2">
    <source>
        <dbReference type="Pfam" id="PF08241"/>
    </source>
</evidence>
<accession>A0A3P3VR19</accession>
<evidence type="ECO:0000313" key="4">
    <source>
        <dbReference type="Proteomes" id="UP000280792"/>
    </source>
</evidence>
<dbReference type="CDD" id="cd02440">
    <property type="entry name" value="AdoMet_MTases"/>
    <property type="match status" value="1"/>
</dbReference>
<dbReference type="PANTHER" id="PTHR45036">
    <property type="entry name" value="METHYLTRANSFERASE LIKE 7B"/>
    <property type="match status" value="1"/>
</dbReference>
<dbReference type="SUPFAM" id="SSF53335">
    <property type="entry name" value="S-adenosyl-L-methionine-dependent methyltransferases"/>
    <property type="match status" value="1"/>
</dbReference>
<keyword evidence="3" id="KW-0808">Transferase</keyword>
<dbReference type="GO" id="GO:0032259">
    <property type="term" value="P:methylation"/>
    <property type="evidence" value="ECO:0007669"/>
    <property type="project" value="UniProtKB-KW"/>
</dbReference>
<dbReference type="InterPro" id="IPR029063">
    <property type="entry name" value="SAM-dependent_MTases_sf"/>
</dbReference>
<feature type="region of interest" description="Disordered" evidence="1">
    <location>
        <begin position="1"/>
        <end position="25"/>
    </location>
</feature>
<dbReference type="Gene3D" id="3.40.50.150">
    <property type="entry name" value="Vaccinia Virus protein VP39"/>
    <property type="match status" value="1"/>
</dbReference>
<proteinExistence type="predicted"/>
<name>A0A3P3VR19_9GAMM</name>
<evidence type="ECO:0000313" key="3">
    <source>
        <dbReference type="EMBL" id="RRJ85241.1"/>
    </source>
</evidence>
<organism evidence="3 4">
    <name type="scientific">Aestuariirhabdus litorea</name>
    <dbReference type="NCBI Taxonomy" id="2528527"/>
    <lineage>
        <taxon>Bacteria</taxon>
        <taxon>Pseudomonadati</taxon>
        <taxon>Pseudomonadota</taxon>
        <taxon>Gammaproteobacteria</taxon>
        <taxon>Oceanospirillales</taxon>
        <taxon>Aestuariirhabdaceae</taxon>
        <taxon>Aestuariirhabdus</taxon>
    </lineage>
</organism>
<dbReference type="Proteomes" id="UP000280792">
    <property type="component" value="Unassembled WGS sequence"/>
</dbReference>
<dbReference type="EMBL" id="QWEZ01000001">
    <property type="protein sequence ID" value="RRJ85241.1"/>
    <property type="molecule type" value="Genomic_DNA"/>
</dbReference>
<dbReference type="GO" id="GO:0008757">
    <property type="term" value="F:S-adenosylmethionine-dependent methyltransferase activity"/>
    <property type="evidence" value="ECO:0007669"/>
    <property type="project" value="InterPro"/>
</dbReference>
<sequence length="262" mass="30152">MISAQYPPTRSTAIRPTQEQNVNTKKAYKEDPAWIAYRNQFASIYDEANYTSPLQSWVMRSSHKLLERPFGAEKHFNSVLEVGAGTGEHLDFIQHGYDRYLLSDMDHHTLEIAKKRHPISTKGHIEFSVQSGDQLSFEDNSFDRLIAAHVLEHIYQPHKMLQEWARVLKNGATMSILIPTDPGLAWRLGRHLGPRKNARAKGIPYDYIMAREHVNSCNNLIAILRHMFPGAIESWWPLPIASIDLNLFFTFHAKITKEQHDL</sequence>
<reference evidence="3 4" key="2">
    <citation type="submission" date="2018-12" db="EMBL/GenBank/DDBJ databases">
        <title>Simiduia agarivorans gen. nov., sp. nov., a marine, agarolytic bacterium isolated from shallow coastal water from Keelung, Taiwan.</title>
        <authorList>
            <person name="Shieh W.Y."/>
        </authorList>
    </citation>
    <scope>NUCLEOTIDE SEQUENCE [LARGE SCALE GENOMIC DNA]</scope>
    <source>
        <strain evidence="3 4">GTF-13</strain>
    </source>
</reference>
<gene>
    <name evidence="3" type="ORF">D0544_09295</name>
</gene>
<keyword evidence="4" id="KW-1185">Reference proteome</keyword>
<dbReference type="AlphaFoldDB" id="A0A3P3VR19"/>
<evidence type="ECO:0000256" key="1">
    <source>
        <dbReference type="SAM" id="MobiDB-lite"/>
    </source>
</evidence>
<dbReference type="Pfam" id="PF08241">
    <property type="entry name" value="Methyltransf_11"/>
    <property type="match status" value="1"/>
</dbReference>
<reference evidence="3 4" key="1">
    <citation type="submission" date="2018-08" db="EMBL/GenBank/DDBJ databases">
        <authorList>
            <person name="Khan S.A."/>
        </authorList>
    </citation>
    <scope>NUCLEOTIDE SEQUENCE [LARGE SCALE GENOMIC DNA]</scope>
    <source>
        <strain evidence="3 4">GTF-13</strain>
    </source>
</reference>
<dbReference type="InterPro" id="IPR052356">
    <property type="entry name" value="Thiol_S-MT"/>
</dbReference>
<feature type="domain" description="Methyltransferase type 11" evidence="2">
    <location>
        <begin position="80"/>
        <end position="174"/>
    </location>
</feature>
<keyword evidence="3" id="KW-0489">Methyltransferase</keyword>
<protein>
    <submittedName>
        <fullName evidence="3">Class I SAM-dependent methyltransferase</fullName>
    </submittedName>
</protein>